<accession>A0ACC5U9U3</accession>
<protein>
    <submittedName>
        <fullName evidence="1">DUF4251 domain-containing protein</fullName>
    </submittedName>
</protein>
<keyword evidence="2" id="KW-1185">Reference proteome</keyword>
<reference evidence="1" key="1">
    <citation type="submission" date="2021-05" db="EMBL/GenBank/DDBJ databases">
        <title>Draft genomes of bacteria isolated from model marine particles.</title>
        <authorList>
            <person name="Datta M.S."/>
            <person name="Schwartzman J.A."/>
            <person name="Enke T.N."/>
            <person name="Saavedra J."/>
            <person name="Cermak N."/>
            <person name="Cordero O.X."/>
        </authorList>
    </citation>
    <scope>NUCLEOTIDE SEQUENCE</scope>
    <source>
        <strain evidence="1">I2M19</strain>
    </source>
</reference>
<sequence length="183" mass="20096">MKKTIFKALSCFFILTVMACGSSKTPVSQAEADNLEALIKKKNFRIESDWAYPTASMAMQKASRLLGPGNNPSSINLAGNSNFLKISGDSITSDLPYYGERSGGGTYGGTDSSIKFKGLMKNYKLEQKNNSNYEISFQAKSNSENFQVRINVFPNLKSDMTLSGNTRSVIRYSGKLIPVSKKN</sequence>
<evidence type="ECO:0000313" key="1">
    <source>
        <dbReference type="EMBL" id="MBU2951097.1"/>
    </source>
</evidence>
<name>A0ACC5U9U3_9FLAO</name>
<comment type="caution">
    <text evidence="1">The sequence shown here is derived from an EMBL/GenBank/DDBJ whole genome shotgun (WGS) entry which is preliminary data.</text>
</comment>
<dbReference type="EMBL" id="JAHKPD010000014">
    <property type="protein sequence ID" value="MBU2951097.1"/>
    <property type="molecule type" value="Genomic_DNA"/>
</dbReference>
<evidence type="ECO:0000313" key="2">
    <source>
        <dbReference type="Proteomes" id="UP001647509"/>
    </source>
</evidence>
<proteinExistence type="predicted"/>
<dbReference type="Proteomes" id="UP001647509">
    <property type="component" value="Unassembled WGS sequence"/>
</dbReference>
<organism evidence="1 2">
    <name type="scientific">Pseudotamlana agarivorans</name>
    <dbReference type="NCBI Taxonomy" id="481183"/>
    <lineage>
        <taxon>Bacteria</taxon>
        <taxon>Pseudomonadati</taxon>
        <taxon>Bacteroidota</taxon>
        <taxon>Flavobacteriia</taxon>
        <taxon>Flavobacteriales</taxon>
        <taxon>Flavobacteriaceae</taxon>
        <taxon>Pseudotamlana</taxon>
    </lineage>
</organism>
<gene>
    <name evidence="1" type="ORF">KO493_10360</name>
</gene>